<feature type="compositionally biased region" description="Acidic residues" evidence="7">
    <location>
        <begin position="289"/>
        <end position="320"/>
    </location>
</feature>
<evidence type="ECO:0000256" key="6">
    <source>
        <dbReference type="PROSITE-ProRule" id="PRU00146"/>
    </source>
</evidence>
<dbReference type="Pfam" id="PF00628">
    <property type="entry name" value="PHD"/>
    <property type="match status" value="1"/>
</dbReference>
<feature type="compositionally biased region" description="Basic and acidic residues" evidence="7">
    <location>
        <begin position="370"/>
        <end position="385"/>
    </location>
</feature>
<feature type="region of interest" description="Disordered" evidence="7">
    <location>
        <begin position="26"/>
        <end position="68"/>
    </location>
</feature>
<feature type="compositionally biased region" description="Polar residues" evidence="7">
    <location>
        <begin position="116"/>
        <end position="127"/>
    </location>
</feature>
<accession>A0A0L0FLV7</accession>
<feature type="compositionally biased region" description="Polar residues" evidence="7">
    <location>
        <begin position="626"/>
        <end position="641"/>
    </location>
</feature>
<dbReference type="GO" id="GO:0008270">
    <property type="term" value="F:zinc ion binding"/>
    <property type="evidence" value="ECO:0007669"/>
    <property type="project" value="UniProtKB-KW"/>
</dbReference>
<dbReference type="PANTHER" id="PTHR46174">
    <property type="entry name" value="CXXC-TYPE ZINC FINGER PROTEIN 1"/>
    <property type="match status" value="1"/>
</dbReference>
<feature type="region of interest" description="Disordered" evidence="7">
    <location>
        <begin position="109"/>
        <end position="132"/>
    </location>
</feature>
<sequence>MSAMPPIDATDIPSNIEVPKINRNLPTTVHEDAENTNADLSVSAKDEGECDTKVTTQDSESAPAHESVDIPGEQVGKLLEQYVEEMGSDSPPMGIRLPHVAMTRMAVDKDGDGHESNPSVLDSTPFTTGRAPPVVNKAASGAQTVGSPENVSALGAVPTVGSLNCGTGIAGYEEIMAMDVHPHKEEATATVDAVPDENELASAHGHTDERPTAVSPTGPSSSGAALTRDIAENLPKSQTYKHSQPPLPCSQADAIDTQAKSDACDSIDMPVESDADSNAQSNGTSGSESEGEGENEAEDEDGEKAENEAENEDGDEGDEGDAADCAVVAMETEEDTPNANGNAKDTGGVSLAESIALAKIEAQRARRREKNREYRERKRRKERDAMARELQRKVEKAEAHKQRQQKLEEEKLASQRLRDERFCFCRKPYNENVFMIACDSCDEWFHSRCINTTDRALRNVDAFYCPQCLENNRYLFIRYSKVPQNYSDDEVDVDVSSTGSKPDHSDTALEVSAAAQITKDTAHEPSPMPTAAEEKPCLYHKCTRSAGPRTKYCSHQCALLTNALRIRAMIRLAKAAHAAQSNAPTTPHTQAHAQTHAQRSTHTPSHSPTAAQAQPHTKLRPHTYTHTHTPSRVQAHPQASSHALGRSHPYARASGSVKERRDAEHKQRMAEITAERCRIKRSIESYERLEQLLSQIVDEGKEAHTDTAEDTGDAAPNDQPTIGAKANEESRQETAVNKGETAPSATAEGAVTVPLEDSVMCSMCGSTLKTTMMARHLFACFTKNEALQVPQALYNAFPYTHMSESFCQNNGKSSEQIRCHHLRNTCPLHSRYRMKVKVTSGRKGTIECAYPLGIDVDSLLHKVNNNEAVSTAYARCTEVCA</sequence>
<feature type="compositionally biased region" description="Polar residues" evidence="7">
    <location>
        <begin position="600"/>
        <end position="615"/>
    </location>
</feature>
<dbReference type="RefSeq" id="XP_014151664.1">
    <property type="nucleotide sequence ID" value="XM_014296189.1"/>
</dbReference>
<evidence type="ECO:0000256" key="3">
    <source>
        <dbReference type="ARBA" id="ARBA00022771"/>
    </source>
</evidence>
<dbReference type="SMART" id="SM00249">
    <property type="entry name" value="PHD"/>
    <property type="match status" value="1"/>
</dbReference>
<keyword evidence="3 6" id="KW-0863">Zinc-finger</keyword>
<evidence type="ECO:0000256" key="7">
    <source>
        <dbReference type="SAM" id="MobiDB-lite"/>
    </source>
</evidence>
<evidence type="ECO:0000313" key="9">
    <source>
        <dbReference type="EMBL" id="KNC77762.1"/>
    </source>
</evidence>
<feature type="region of interest" description="Disordered" evidence="7">
    <location>
        <begin position="267"/>
        <end position="320"/>
    </location>
</feature>
<dbReference type="PROSITE" id="PS50016">
    <property type="entry name" value="ZF_PHD_2"/>
    <property type="match status" value="1"/>
</dbReference>
<evidence type="ECO:0000313" key="10">
    <source>
        <dbReference type="Proteomes" id="UP000054560"/>
    </source>
</evidence>
<feature type="region of interest" description="Disordered" evidence="7">
    <location>
        <begin position="362"/>
        <end position="385"/>
    </location>
</feature>
<feature type="compositionally biased region" description="Basic and acidic residues" evidence="7">
    <location>
        <begin position="657"/>
        <end position="670"/>
    </location>
</feature>
<keyword evidence="2" id="KW-0479">Metal-binding</keyword>
<name>A0A0L0FLV7_9EUKA</name>
<reference evidence="9 10" key="1">
    <citation type="submission" date="2011-02" db="EMBL/GenBank/DDBJ databases">
        <title>The Genome Sequence of Sphaeroforma arctica JP610.</title>
        <authorList>
            <consortium name="The Broad Institute Genome Sequencing Platform"/>
            <person name="Russ C."/>
            <person name="Cuomo C."/>
            <person name="Young S.K."/>
            <person name="Zeng Q."/>
            <person name="Gargeya S."/>
            <person name="Alvarado L."/>
            <person name="Berlin A."/>
            <person name="Chapman S.B."/>
            <person name="Chen Z."/>
            <person name="Freedman E."/>
            <person name="Gellesch M."/>
            <person name="Goldberg J."/>
            <person name="Griggs A."/>
            <person name="Gujja S."/>
            <person name="Heilman E."/>
            <person name="Heiman D."/>
            <person name="Howarth C."/>
            <person name="Mehta T."/>
            <person name="Neiman D."/>
            <person name="Pearson M."/>
            <person name="Roberts A."/>
            <person name="Saif S."/>
            <person name="Shea T."/>
            <person name="Shenoy N."/>
            <person name="Sisk P."/>
            <person name="Stolte C."/>
            <person name="Sykes S."/>
            <person name="White J."/>
            <person name="Yandava C."/>
            <person name="Burger G."/>
            <person name="Gray M.W."/>
            <person name="Holland P.W.H."/>
            <person name="King N."/>
            <person name="Lang F.B.F."/>
            <person name="Roger A.J."/>
            <person name="Ruiz-Trillo I."/>
            <person name="Haas B."/>
            <person name="Nusbaum C."/>
            <person name="Birren B."/>
        </authorList>
    </citation>
    <scope>NUCLEOTIDE SEQUENCE [LARGE SCALE GENOMIC DNA]</scope>
    <source>
        <strain evidence="9 10">JP610</strain>
    </source>
</reference>
<evidence type="ECO:0000256" key="1">
    <source>
        <dbReference type="ARBA" id="ARBA00004123"/>
    </source>
</evidence>
<dbReference type="InterPro" id="IPR011011">
    <property type="entry name" value="Znf_FYVE_PHD"/>
</dbReference>
<dbReference type="STRING" id="667725.A0A0L0FLV7"/>
<keyword evidence="5" id="KW-0539">Nucleus</keyword>
<keyword evidence="4" id="KW-0862">Zinc</keyword>
<feature type="compositionally biased region" description="Polar residues" evidence="7">
    <location>
        <begin position="214"/>
        <end position="224"/>
    </location>
</feature>
<comment type="subcellular location">
    <subcellularLocation>
        <location evidence="1">Nucleus</location>
    </subcellularLocation>
</comment>
<dbReference type="GO" id="GO:0045893">
    <property type="term" value="P:positive regulation of DNA-templated transcription"/>
    <property type="evidence" value="ECO:0007669"/>
    <property type="project" value="TreeGrafter"/>
</dbReference>
<organism evidence="9 10">
    <name type="scientific">Sphaeroforma arctica JP610</name>
    <dbReference type="NCBI Taxonomy" id="667725"/>
    <lineage>
        <taxon>Eukaryota</taxon>
        <taxon>Ichthyosporea</taxon>
        <taxon>Ichthyophonida</taxon>
        <taxon>Sphaeroforma</taxon>
    </lineage>
</organism>
<feature type="compositionally biased region" description="Low complexity" evidence="7">
    <location>
        <begin position="583"/>
        <end position="598"/>
    </location>
</feature>
<evidence type="ECO:0000256" key="4">
    <source>
        <dbReference type="ARBA" id="ARBA00022833"/>
    </source>
</evidence>
<protein>
    <recommendedName>
        <fullName evidence="8">PHD-type domain-containing protein</fullName>
    </recommendedName>
</protein>
<dbReference type="PROSITE" id="PS01359">
    <property type="entry name" value="ZF_PHD_1"/>
    <property type="match status" value="1"/>
</dbReference>
<feature type="region of interest" description="Disordered" evidence="7">
    <location>
        <begin position="202"/>
        <end position="225"/>
    </location>
</feature>
<dbReference type="AlphaFoldDB" id="A0A0L0FLV7"/>
<feature type="region of interest" description="Disordered" evidence="7">
    <location>
        <begin position="702"/>
        <end position="747"/>
    </location>
</feature>
<evidence type="ECO:0000259" key="8">
    <source>
        <dbReference type="PROSITE" id="PS50016"/>
    </source>
</evidence>
<dbReference type="eggNOG" id="KOG1632">
    <property type="taxonomic scope" value="Eukaryota"/>
</dbReference>
<dbReference type="GeneID" id="25910287"/>
<proteinExistence type="predicted"/>
<dbReference type="EMBL" id="KQ242640">
    <property type="protein sequence ID" value="KNC77762.1"/>
    <property type="molecule type" value="Genomic_DNA"/>
</dbReference>
<dbReference type="InterPro" id="IPR013083">
    <property type="entry name" value="Znf_RING/FYVE/PHD"/>
</dbReference>
<feature type="region of interest" description="Disordered" evidence="7">
    <location>
        <begin position="578"/>
        <end position="670"/>
    </location>
</feature>
<dbReference type="SUPFAM" id="SSF57903">
    <property type="entry name" value="FYVE/PHD zinc finger"/>
    <property type="match status" value="1"/>
</dbReference>
<dbReference type="InterPro" id="IPR037869">
    <property type="entry name" value="Spp1/CFP1"/>
</dbReference>
<evidence type="ECO:0000256" key="2">
    <source>
        <dbReference type="ARBA" id="ARBA00022723"/>
    </source>
</evidence>
<feature type="domain" description="PHD-type" evidence="8">
    <location>
        <begin position="420"/>
        <end position="471"/>
    </location>
</feature>
<dbReference type="InterPro" id="IPR001965">
    <property type="entry name" value="Znf_PHD"/>
</dbReference>
<evidence type="ECO:0000256" key="5">
    <source>
        <dbReference type="ARBA" id="ARBA00023242"/>
    </source>
</evidence>
<keyword evidence="10" id="KW-1185">Reference proteome</keyword>
<gene>
    <name evidence="9" type="ORF">SARC_09783</name>
</gene>
<dbReference type="InterPro" id="IPR019787">
    <property type="entry name" value="Znf_PHD-finger"/>
</dbReference>
<dbReference type="Proteomes" id="UP000054560">
    <property type="component" value="Unassembled WGS sequence"/>
</dbReference>
<dbReference type="PANTHER" id="PTHR46174:SF1">
    <property type="entry name" value="CXXC-TYPE ZINC FINGER PROTEIN 1"/>
    <property type="match status" value="1"/>
</dbReference>
<dbReference type="GO" id="GO:0048188">
    <property type="term" value="C:Set1C/COMPASS complex"/>
    <property type="evidence" value="ECO:0007669"/>
    <property type="project" value="InterPro"/>
</dbReference>
<dbReference type="InterPro" id="IPR019786">
    <property type="entry name" value="Zinc_finger_PHD-type_CS"/>
</dbReference>
<dbReference type="OrthoDB" id="436852at2759"/>
<dbReference type="Gene3D" id="3.30.40.10">
    <property type="entry name" value="Zinc/RING finger domain, C3HC4 (zinc finger)"/>
    <property type="match status" value="1"/>
</dbReference>